<dbReference type="EMBL" id="JANAWD010000918">
    <property type="protein sequence ID" value="KAJ3475091.1"/>
    <property type="molecule type" value="Genomic_DNA"/>
</dbReference>
<organism evidence="1 2">
    <name type="scientific">Meripilus lineatus</name>
    <dbReference type="NCBI Taxonomy" id="2056292"/>
    <lineage>
        <taxon>Eukaryota</taxon>
        <taxon>Fungi</taxon>
        <taxon>Dikarya</taxon>
        <taxon>Basidiomycota</taxon>
        <taxon>Agaricomycotina</taxon>
        <taxon>Agaricomycetes</taxon>
        <taxon>Polyporales</taxon>
        <taxon>Meripilaceae</taxon>
        <taxon>Meripilus</taxon>
    </lineage>
</organism>
<evidence type="ECO:0000313" key="1">
    <source>
        <dbReference type="EMBL" id="KAJ3475091.1"/>
    </source>
</evidence>
<name>A0AAD5Y7X5_9APHY</name>
<keyword evidence="2" id="KW-1185">Reference proteome</keyword>
<reference evidence="1" key="1">
    <citation type="submission" date="2022-07" db="EMBL/GenBank/DDBJ databases">
        <title>Genome Sequence of Physisporinus lineatus.</title>
        <authorList>
            <person name="Buettner E."/>
        </authorList>
    </citation>
    <scope>NUCLEOTIDE SEQUENCE</scope>
    <source>
        <strain evidence="1">VT162</strain>
    </source>
</reference>
<evidence type="ECO:0000313" key="2">
    <source>
        <dbReference type="Proteomes" id="UP001212997"/>
    </source>
</evidence>
<comment type="caution">
    <text evidence="1">The sequence shown here is derived from an EMBL/GenBank/DDBJ whole genome shotgun (WGS) entry which is preliminary data.</text>
</comment>
<dbReference type="Proteomes" id="UP001212997">
    <property type="component" value="Unassembled WGS sequence"/>
</dbReference>
<gene>
    <name evidence="1" type="ORF">NLI96_g12068</name>
</gene>
<proteinExistence type="predicted"/>
<protein>
    <submittedName>
        <fullName evidence="1">Uncharacterized protein</fullName>
    </submittedName>
</protein>
<accession>A0AAD5Y7X5</accession>
<dbReference type="AlphaFoldDB" id="A0AAD5Y7X5"/>
<sequence>MAEDAPLGLLLTAAINGEIRSLDIIDELNRRFNAMLGAYVNHPSAFRDLLDSTESVISGSFVARFLEGDTNWRESNMDCCVDAVTAHRIRDHLVNEGYEEDTRVQNGPIYDGADATIQRVLPMFSRTKSRHIHIVVSTKKTSLYPIADFWATHLANFLSGNALCVAYPQTLKKVGLVVPGKVDEWRLPIIEGKYRHRGYKFLPLEDRMRGATRHFGDPECIVIPVQRGGRLFCGGQVANTVIWKL</sequence>